<dbReference type="eggNOG" id="COG0476">
    <property type="taxonomic scope" value="Bacteria"/>
</dbReference>
<evidence type="ECO:0000259" key="2">
    <source>
        <dbReference type="PROSITE" id="PS50206"/>
    </source>
</evidence>
<dbReference type="Gene3D" id="3.40.250.10">
    <property type="entry name" value="Rhodanese-like domain"/>
    <property type="match status" value="1"/>
</dbReference>
<dbReference type="PANTHER" id="PTHR10953">
    <property type="entry name" value="UBIQUITIN-ACTIVATING ENZYME E1"/>
    <property type="match status" value="1"/>
</dbReference>
<dbReference type="SUPFAM" id="SSF52821">
    <property type="entry name" value="Rhodanese/Cell cycle control phosphatase"/>
    <property type="match status" value="1"/>
</dbReference>
<dbReference type="EMBL" id="BAEP01000044">
    <property type="protein sequence ID" value="GAC24422.1"/>
    <property type="molecule type" value="Genomic_DNA"/>
</dbReference>
<dbReference type="GO" id="GO:0016779">
    <property type="term" value="F:nucleotidyltransferase activity"/>
    <property type="evidence" value="ECO:0007669"/>
    <property type="project" value="UniProtKB-KW"/>
</dbReference>
<dbReference type="InterPro" id="IPR045886">
    <property type="entry name" value="ThiF/MoeB/HesA"/>
</dbReference>
<evidence type="ECO:0000313" key="3">
    <source>
        <dbReference type="EMBL" id="GAC24422.1"/>
    </source>
</evidence>
<dbReference type="InterPro" id="IPR001763">
    <property type="entry name" value="Rhodanese-like_dom"/>
</dbReference>
<dbReference type="eggNOG" id="COG0607">
    <property type="taxonomic scope" value="Bacteria"/>
</dbReference>
<dbReference type="FunFam" id="3.40.50.720:FF:000080">
    <property type="entry name" value="Thiazole biosynthesis adenylyltransferase ThiF"/>
    <property type="match status" value="1"/>
</dbReference>
<dbReference type="Pfam" id="PF00899">
    <property type="entry name" value="ThiF"/>
    <property type="match status" value="1"/>
</dbReference>
<gene>
    <name evidence="3" type="primary">moeB</name>
    <name evidence="3" type="ORF">GMES_2126</name>
</gene>
<dbReference type="CDD" id="cd00158">
    <property type="entry name" value="RHOD"/>
    <property type="match status" value="1"/>
</dbReference>
<dbReference type="SUPFAM" id="SSF69572">
    <property type="entry name" value="Activating enzymes of the ubiquitin-like proteins"/>
    <property type="match status" value="1"/>
</dbReference>
<sequence length="408" mass="44458">MSLFSAGEWQQYQRHIQLEQVGIEGQFCLKNAKVLVVGAGGLGCPVVMYLGAAGVGNITIIDGDSVSQSNLHRQVLYAFSDIGKPKASVAADRVKQNNPFISVSDITTHLSASNIDELIAKVDIVLDCTDNFTTRLLLNEACLAHRKPWVYASVLGLEGQLALFMPSSACFRCVFHDLPTDIADCNSSGVLSTLPGLVGLLQANTCLEYLLNPQQENLSRMHLFSGKNNQIRSISLQQNPQCDACAPSDRGAAKKALRYKQSNETKQAELNTSTSDDEVNIHEAEKSLLALGPQVFVQQLLAVRNLKGSSDSAVRKHAVLLDVRSADEHRGFNIGGQCLPLSDDFTDVFHAKHAERTKSIFIYCQSGKRSYEAAALLQAKGYGRVYSLEGGLGELLRHPKLVEKLQEG</sequence>
<dbReference type="RefSeq" id="WP_006992573.1">
    <property type="nucleotide sequence ID" value="NZ_BAEP01000044.1"/>
</dbReference>
<dbReference type="InterPro" id="IPR035985">
    <property type="entry name" value="Ubiquitin-activating_enz"/>
</dbReference>
<evidence type="ECO:0000256" key="1">
    <source>
        <dbReference type="ARBA" id="ARBA00009919"/>
    </source>
</evidence>
<dbReference type="InterPro" id="IPR000594">
    <property type="entry name" value="ThiF_NAD_FAD-bd"/>
</dbReference>
<dbReference type="GO" id="GO:0005737">
    <property type="term" value="C:cytoplasm"/>
    <property type="evidence" value="ECO:0007669"/>
    <property type="project" value="TreeGrafter"/>
</dbReference>
<dbReference type="CDD" id="cd00757">
    <property type="entry name" value="ThiF_MoeB_HesA_family"/>
    <property type="match status" value="1"/>
</dbReference>
<dbReference type="AlphaFoldDB" id="K6Z204"/>
<keyword evidence="3" id="KW-0808">Transferase</keyword>
<feature type="domain" description="Rhodanese" evidence="2">
    <location>
        <begin position="314"/>
        <end position="404"/>
    </location>
</feature>
<name>K6Z204_9ALTE</name>
<reference evidence="3 4" key="1">
    <citation type="journal article" date="2017" name="Antonie Van Leeuwenhoek">
        <title>Rhizobium rhizosphaerae sp. nov., a novel species isolated from rice rhizosphere.</title>
        <authorList>
            <person name="Zhao J.J."/>
            <person name="Zhang J."/>
            <person name="Zhang R.J."/>
            <person name="Zhang C.W."/>
            <person name="Yin H.Q."/>
            <person name="Zhang X.X."/>
        </authorList>
    </citation>
    <scope>NUCLEOTIDE SEQUENCE [LARGE SCALE GENOMIC DNA]</scope>
    <source>
        <strain evidence="3 4">KMM 241</strain>
    </source>
</reference>
<dbReference type="Pfam" id="PF00581">
    <property type="entry name" value="Rhodanese"/>
    <property type="match status" value="1"/>
</dbReference>
<dbReference type="Gene3D" id="3.40.50.720">
    <property type="entry name" value="NAD(P)-binding Rossmann-like Domain"/>
    <property type="match status" value="1"/>
</dbReference>
<accession>K6Z204</accession>
<dbReference type="Proteomes" id="UP000006263">
    <property type="component" value="Unassembled WGS sequence"/>
</dbReference>
<keyword evidence="3" id="KW-0548">Nucleotidyltransferase</keyword>
<comment type="similarity">
    <text evidence="1">Belongs to the HesA/MoeB/ThiF family.</text>
</comment>
<proteinExistence type="inferred from homology"/>
<dbReference type="InterPro" id="IPR036873">
    <property type="entry name" value="Rhodanese-like_dom_sf"/>
</dbReference>
<dbReference type="GO" id="GO:0008641">
    <property type="term" value="F:ubiquitin-like modifier activating enzyme activity"/>
    <property type="evidence" value="ECO:0007669"/>
    <property type="project" value="InterPro"/>
</dbReference>
<organism evidence="3 4">
    <name type="scientific">Paraglaciecola mesophila KMM 241</name>
    <dbReference type="NCBI Taxonomy" id="1128912"/>
    <lineage>
        <taxon>Bacteria</taxon>
        <taxon>Pseudomonadati</taxon>
        <taxon>Pseudomonadota</taxon>
        <taxon>Gammaproteobacteria</taxon>
        <taxon>Alteromonadales</taxon>
        <taxon>Alteromonadaceae</taxon>
        <taxon>Paraglaciecola</taxon>
    </lineage>
</organism>
<protein>
    <submittedName>
        <fullName evidence="3">Adenylyltransferase and sulfurtransferase</fullName>
    </submittedName>
</protein>
<evidence type="ECO:0000313" key="4">
    <source>
        <dbReference type="Proteomes" id="UP000006263"/>
    </source>
</evidence>
<dbReference type="OrthoDB" id="9804286at2"/>
<dbReference type="GO" id="GO:0004792">
    <property type="term" value="F:thiosulfate-cyanide sulfurtransferase activity"/>
    <property type="evidence" value="ECO:0007669"/>
    <property type="project" value="TreeGrafter"/>
</dbReference>
<dbReference type="PANTHER" id="PTHR10953:SF102">
    <property type="entry name" value="ADENYLYLTRANSFERASE AND SULFURTRANSFERASE MOCS3"/>
    <property type="match status" value="1"/>
</dbReference>
<dbReference type="PROSITE" id="PS50206">
    <property type="entry name" value="RHODANESE_3"/>
    <property type="match status" value="1"/>
</dbReference>
<dbReference type="SMART" id="SM00450">
    <property type="entry name" value="RHOD"/>
    <property type="match status" value="1"/>
</dbReference>
<comment type="caution">
    <text evidence="3">The sequence shown here is derived from an EMBL/GenBank/DDBJ whole genome shotgun (WGS) entry which is preliminary data.</text>
</comment>